<dbReference type="AlphaFoldDB" id="A0A7D9JML4"/>
<comment type="caution">
    <text evidence="1">The sequence shown here is derived from an EMBL/GenBank/DDBJ whole genome shotgun (WGS) entry which is preliminary data.</text>
</comment>
<name>A0A7D9JML4_PARCT</name>
<accession>A0A7D9JML4</accession>
<proteinExistence type="predicted"/>
<dbReference type="Proteomes" id="UP001152795">
    <property type="component" value="Unassembled WGS sequence"/>
</dbReference>
<keyword evidence="2" id="KW-1185">Reference proteome</keyword>
<sequence>MKKNDVSSNQSAVSCPINNSQDSPTSAVKSLKEHEASVTNIPNKIDEDIKIVSYTKARNFVGPVPVKNENLMKNNTRLLPDIQNGEWLSDEHIDHAQGYACKTIPDIGGLQVVCIFAPEGCQ</sequence>
<evidence type="ECO:0000313" key="2">
    <source>
        <dbReference type="Proteomes" id="UP001152795"/>
    </source>
</evidence>
<protein>
    <submittedName>
        <fullName evidence="1">Uncharacterized protein</fullName>
    </submittedName>
</protein>
<evidence type="ECO:0000313" key="1">
    <source>
        <dbReference type="EMBL" id="CAB4032551.1"/>
    </source>
</evidence>
<organism evidence="1 2">
    <name type="scientific">Paramuricea clavata</name>
    <name type="common">Red gorgonian</name>
    <name type="synonym">Violescent sea-whip</name>
    <dbReference type="NCBI Taxonomy" id="317549"/>
    <lineage>
        <taxon>Eukaryota</taxon>
        <taxon>Metazoa</taxon>
        <taxon>Cnidaria</taxon>
        <taxon>Anthozoa</taxon>
        <taxon>Octocorallia</taxon>
        <taxon>Malacalcyonacea</taxon>
        <taxon>Plexauridae</taxon>
        <taxon>Paramuricea</taxon>
    </lineage>
</organism>
<gene>
    <name evidence="1" type="ORF">PACLA_8A036397</name>
</gene>
<dbReference type="EMBL" id="CACRXK020018487">
    <property type="protein sequence ID" value="CAB4032551.1"/>
    <property type="molecule type" value="Genomic_DNA"/>
</dbReference>
<reference evidence="1" key="1">
    <citation type="submission" date="2020-04" db="EMBL/GenBank/DDBJ databases">
        <authorList>
            <person name="Alioto T."/>
            <person name="Alioto T."/>
            <person name="Gomez Garrido J."/>
        </authorList>
    </citation>
    <scope>NUCLEOTIDE SEQUENCE</scope>
    <source>
        <strain evidence="1">A484AB</strain>
    </source>
</reference>